<dbReference type="CDD" id="cd04323">
    <property type="entry name" value="AsnRS_cyto_like_N"/>
    <property type="match status" value="1"/>
</dbReference>
<dbReference type="PANTHER" id="PTHR22594">
    <property type="entry name" value="ASPARTYL/LYSYL-TRNA SYNTHETASE"/>
    <property type="match status" value="1"/>
</dbReference>
<dbReference type="InterPro" id="IPR012340">
    <property type="entry name" value="NA-bd_OB-fold"/>
</dbReference>
<dbReference type="InterPro" id="IPR004522">
    <property type="entry name" value="Asn-tRNA-ligase"/>
</dbReference>
<dbReference type="GO" id="GO:0003676">
    <property type="term" value="F:nucleic acid binding"/>
    <property type="evidence" value="ECO:0007669"/>
    <property type="project" value="InterPro"/>
</dbReference>
<dbReference type="Pfam" id="PF00152">
    <property type="entry name" value="tRNA-synt_2"/>
    <property type="match status" value="1"/>
</dbReference>
<feature type="non-terminal residue" evidence="16">
    <location>
        <position position="1790"/>
    </location>
</feature>
<dbReference type="EC" id="6.1.1.22" evidence="3"/>
<keyword evidence="13" id="KW-0175">Coiled coil</keyword>
<dbReference type="InterPro" id="IPR004365">
    <property type="entry name" value="NA-bd_OB_tRNA"/>
</dbReference>
<evidence type="ECO:0000256" key="6">
    <source>
        <dbReference type="ARBA" id="ARBA00022741"/>
    </source>
</evidence>
<evidence type="ECO:0000256" key="13">
    <source>
        <dbReference type="SAM" id="Coils"/>
    </source>
</evidence>
<dbReference type="InterPro" id="IPR004364">
    <property type="entry name" value="Aa-tRNA-synt_II"/>
</dbReference>
<keyword evidence="8" id="KW-0648">Protein biosynthesis</keyword>
<comment type="similarity">
    <text evidence="2">Belongs to the class-II aminoacyl-tRNA synthetase family.</text>
</comment>
<feature type="region of interest" description="Disordered" evidence="14">
    <location>
        <begin position="1217"/>
        <end position="1237"/>
    </location>
</feature>
<dbReference type="GO" id="GO:0005524">
    <property type="term" value="F:ATP binding"/>
    <property type="evidence" value="ECO:0007669"/>
    <property type="project" value="UniProtKB-KW"/>
</dbReference>
<dbReference type="EMBL" id="DF143990">
    <property type="protein sequence ID" value="GAA55292.1"/>
    <property type="molecule type" value="Genomic_DNA"/>
</dbReference>
<feature type="region of interest" description="Disordered" evidence="14">
    <location>
        <begin position="107"/>
        <end position="126"/>
    </location>
</feature>
<dbReference type="Gene3D" id="2.40.50.140">
    <property type="entry name" value="Nucleic acid-binding proteins"/>
    <property type="match status" value="1"/>
</dbReference>
<evidence type="ECO:0000256" key="9">
    <source>
        <dbReference type="ARBA" id="ARBA00023146"/>
    </source>
</evidence>
<dbReference type="GO" id="GO:0005737">
    <property type="term" value="C:cytoplasm"/>
    <property type="evidence" value="ECO:0007669"/>
    <property type="project" value="UniProtKB-SubCell"/>
</dbReference>
<dbReference type="PROSITE" id="PS50862">
    <property type="entry name" value="AA_TRNA_LIGASE_II"/>
    <property type="match status" value="1"/>
</dbReference>
<dbReference type="InterPro" id="IPR006195">
    <property type="entry name" value="aa-tRNA-synth_II"/>
</dbReference>
<dbReference type="InterPro" id="IPR045864">
    <property type="entry name" value="aa-tRNA-synth_II/BPL/LPL"/>
</dbReference>
<evidence type="ECO:0000256" key="2">
    <source>
        <dbReference type="ARBA" id="ARBA00008226"/>
    </source>
</evidence>
<feature type="compositionally biased region" description="Polar residues" evidence="14">
    <location>
        <begin position="107"/>
        <end position="117"/>
    </location>
</feature>
<dbReference type="GO" id="GO:0004816">
    <property type="term" value="F:asparagine-tRNA ligase activity"/>
    <property type="evidence" value="ECO:0007669"/>
    <property type="project" value="UniProtKB-EC"/>
</dbReference>
<keyword evidence="6" id="KW-0547">Nucleotide-binding</keyword>
<dbReference type="PANTHER" id="PTHR22594:SF16">
    <property type="entry name" value="ASPARAGINE--TRNA LIGASE, CYTOPLASMIC"/>
    <property type="match status" value="1"/>
</dbReference>
<dbReference type="Gene3D" id="3.30.930.10">
    <property type="entry name" value="Bira Bifunctional Protein, Domain 2"/>
    <property type="match status" value="1"/>
</dbReference>
<evidence type="ECO:0000256" key="1">
    <source>
        <dbReference type="ARBA" id="ARBA00004496"/>
    </source>
</evidence>
<evidence type="ECO:0000313" key="17">
    <source>
        <dbReference type="Proteomes" id="UP000008909"/>
    </source>
</evidence>
<evidence type="ECO:0000256" key="12">
    <source>
        <dbReference type="ARBA" id="ARBA00047844"/>
    </source>
</evidence>
<dbReference type="Pfam" id="PF20917">
    <property type="entry name" value="AsnRS_N"/>
    <property type="match status" value="1"/>
</dbReference>
<evidence type="ECO:0000259" key="15">
    <source>
        <dbReference type="PROSITE" id="PS50862"/>
    </source>
</evidence>
<name>G7YQR2_CLOSI</name>
<evidence type="ECO:0000256" key="4">
    <source>
        <dbReference type="ARBA" id="ARBA00022490"/>
    </source>
</evidence>
<keyword evidence="17" id="KW-1185">Reference proteome</keyword>
<evidence type="ECO:0000313" key="16">
    <source>
        <dbReference type="EMBL" id="GAA55292.1"/>
    </source>
</evidence>
<accession>G7YQR2</accession>
<evidence type="ECO:0000256" key="7">
    <source>
        <dbReference type="ARBA" id="ARBA00022840"/>
    </source>
</evidence>
<evidence type="ECO:0000256" key="5">
    <source>
        <dbReference type="ARBA" id="ARBA00022598"/>
    </source>
</evidence>
<evidence type="ECO:0000256" key="10">
    <source>
        <dbReference type="ARBA" id="ARBA00029886"/>
    </source>
</evidence>
<gene>
    <name evidence="16" type="ORF">CLF_107533</name>
</gene>
<protein>
    <recommendedName>
        <fullName evidence="11">Asparagine--tRNA ligase, cytoplasmic</fullName>
        <ecNumber evidence="3">6.1.1.22</ecNumber>
    </recommendedName>
    <alternativeName>
        <fullName evidence="10">Asparaginyl-tRNA synthetase</fullName>
    </alternativeName>
</protein>
<keyword evidence="4" id="KW-0963">Cytoplasm</keyword>
<dbReference type="SUPFAM" id="SSF55681">
    <property type="entry name" value="Class II aaRS and biotin synthetases"/>
    <property type="match status" value="1"/>
</dbReference>
<comment type="subcellular location">
    <subcellularLocation>
        <location evidence="1">Cytoplasm</location>
    </subcellularLocation>
</comment>
<feature type="coiled-coil region" evidence="13">
    <location>
        <begin position="1274"/>
        <end position="1309"/>
    </location>
</feature>
<comment type="catalytic activity">
    <reaction evidence="12">
        <text>tRNA(Asn) + L-asparagine + ATP = L-asparaginyl-tRNA(Asn) + AMP + diphosphate + H(+)</text>
        <dbReference type="Rhea" id="RHEA:11180"/>
        <dbReference type="Rhea" id="RHEA-COMP:9659"/>
        <dbReference type="Rhea" id="RHEA-COMP:9674"/>
        <dbReference type="ChEBI" id="CHEBI:15378"/>
        <dbReference type="ChEBI" id="CHEBI:30616"/>
        <dbReference type="ChEBI" id="CHEBI:33019"/>
        <dbReference type="ChEBI" id="CHEBI:58048"/>
        <dbReference type="ChEBI" id="CHEBI:78442"/>
        <dbReference type="ChEBI" id="CHEBI:78515"/>
        <dbReference type="ChEBI" id="CHEBI:456215"/>
        <dbReference type="EC" id="6.1.1.22"/>
    </reaction>
</comment>
<dbReference type="NCBIfam" id="TIGR00457">
    <property type="entry name" value="asnS"/>
    <property type="match status" value="1"/>
</dbReference>
<dbReference type="Pfam" id="PF01336">
    <property type="entry name" value="tRNA_anti-codon"/>
    <property type="match status" value="1"/>
</dbReference>
<dbReference type="InterPro" id="IPR048952">
    <property type="entry name" value="AsnRS_N"/>
</dbReference>
<dbReference type="GO" id="GO:0006421">
    <property type="term" value="P:asparaginyl-tRNA aminoacylation"/>
    <property type="evidence" value="ECO:0007669"/>
    <property type="project" value="InterPro"/>
</dbReference>
<dbReference type="SUPFAM" id="SSF50249">
    <property type="entry name" value="Nucleic acid-binding proteins"/>
    <property type="match status" value="1"/>
</dbReference>
<keyword evidence="7" id="KW-0067">ATP-binding</keyword>
<reference key="2">
    <citation type="submission" date="2011-10" db="EMBL/GenBank/DDBJ databases">
        <title>The genome and transcriptome sequence of Clonorchis sinensis provide insights into the carcinogenic liver fluke.</title>
        <authorList>
            <person name="Wang X."/>
            <person name="Huang Y."/>
            <person name="Chen W."/>
            <person name="Liu H."/>
            <person name="Guo L."/>
            <person name="Chen Y."/>
            <person name="Luo F."/>
            <person name="Zhou W."/>
            <person name="Sun J."/>
            <person name="Mao Q."/>
            <person name="Liang P."/>
            <person name="Zhou C."/>
            <person name="Tian Y."/>
            <person name="Men J."/>
            <person name="Lv X."/>
            <person name="Huang L."/>
            <person name="Zhou J."/>
            <person name="Hu Y."/>
            <person name="Li R."/>
            <person name="Zhang F."/>
            <person name="Lei H."/>
            <person name="Li X."/>
            <person name="Hu X."/>
            <person name="Liang C."/>
            <person name="Xu J."/>
            <person name="Wu Z."/>
            <person name="Yu X."/>
        </authorList>
    </citation>
    <scope>NUCLEOTIDE SEQUENCE</scope>
    <source>
        <strain>Henan</strain>
    </source>
</reference>
<proteinExistence type="inferred from homology"/>
<evidence type="ECO:0000256" key="3">
    <source>
        <dbReference type="ARBA" id="ARBA00012816"/>
    </source>
</evidence>
<organism evidence="16 17">
    <name type="scientific">Clonorchis sinensis</name>
    <name type="common">Chinese liver fluke</name>
    <dbReference type="NCBI Taxonomy" id="79923"/>
    <lineage>
        <taxon>Eukaryota</taxon>
        <taxon>Metazoa</taxon>
        <taxon>Spiralia</taxon>
        <taxon>Lophotrochozoa</taxon>
        <taxon>Platyhelminthes</taxon>
        <taxon>Trematoda</taxon>
        <taxon>Digenea</taxon>
        <taxon>Opisthorchiida</taxon>
        <taxon>Opisthorchiata</taxon>
        <taxon>Opisthorchiidae</taxon>
        <taxon>Clonorchis</taxon>
    </lineage>
</organism>
<keyword evidence="5" id="KW-0436">Ligase</keyword>
<feature type="compositionally biased region" description="Basic and acidic residues" evidence="14">
    <location>
        <begin position="1221"/>
        <end position="1232"/>
    </location>
</feature>
<evidence type="ECO:0000256" key="14">
    <source>
        <dbReference type="SAM" id="MobiDB-lite"/>
    </source>
</evidence>
<evidence type="ECO:0000256" key="8">
    <source>
        <dbReference type="ARBA" id="ARBA00022917"/>
    </source>
</evidence>
<dbReference type="Proteomes" id="UP000008909">
    <property type="component" value="Unassembled WGS sequence"/>
</dbReference>
<feature type="domain" description="Aminoacyl-transfer RNA synthetases class-II family profile" evidence="15">
    <location>
        <begin position="1462"/>
        <end position="1749"/>
    </location>
</feature>
<keyword evidence="9 16" id="KW-0030">Aminoacyl-tRNA synthetase</keyword>
<sequence>MAVTLDSAMTRRFQIQQLAVFFSSHAIKVIWPQLSPSPSTVEIRVFAVPSVSPKSTIPTHSLVRQKPDESSGHKPCLKYLAIHINRLDIVFKWPQYIVGRHAITDGHSQTTSNTNYKKSGHKEKHRTGCQYSMSAKNSLRNPDNSYPDMNHRMSENNNNSLDEEIWTESQLQMVGLYVHILQALMFDCSQKSRQKPGKVMQSGSHLIRYPAKGDGHLSFKLVVVSCASGFSTQQLEGRLKFVLHSPSGELRVSFAGTCLNANLRTGSEIPAFFSGRLKKPYRTRDNDVHEFPGAVITVLLFFFHCSGIMIQQYGSIAQEQNMYCQVLAMLPVKIEAVMREILQTPGDTKPYTQLRNTLIKRRCLAKHKGLEQVLSGKSLNGFSPSELLRGLYSIMGGREIDDASFKHIFLKGLSPQVQTILASIPESVPAAERASIADRILEIQPCSTSSSSIDASDSMSVHHDRLDQLVNQVAAMRINRSQQFRLAPLRSRSNPRLHSFSKCPSTTRRPQTQIDHVVVSYRWRGSVTDCRSFRNTFVDSDHALVRSRFSYVFQDRVSAGNFACGTAPPGALKYWISDQTVALLKSRRNLPAGPEHNLVRRIIRHQVKVSVKADREVWWTRKAKEILLFPDAGHQIRQALTEDFTPIFEQCEWEVIRTSNSVAIERTYAVIKLRGRRQFHVHSPGFYVNCDYQLVSSRARILPPDDSGRYQPLRIQLQRILDDQRFAIGSEWRLMGRLKDQETVFVRPLAIDQPGMRDSVSVAGTLPSIAQWVAEVRKPPHHVAPHLYVKLGRNFGLMFLLIRRRRLDYQRQGEVKPRLDTELKRRFRTSYKTQRSKFAPAEEGKLRPLKVKGMRKPGCNEAKETPQIKVLREMANSLKKTLQQHPFSYDLIHILPALAVLRMFRRPFPHITHIDSQTLYGAYVRQVLEYANQVVHPRSNKDVSLNERVQRAATKIVASLKSADHETSSAEALLDIFYASPSAGKVTARAGRPTDSRIDIQDRGFRPSFPGRFCSCRSAAVVHLKGTSEKRCFELSSKGSVDNRLRKVIPRSNYPNWEKSLSNEGVRSELKNLLTMSSPCACWVNGEKPVGQALFKQGWHWVIRPSPDFLRQRCASEARRTTLTSIDGVAACVENVRAIVVNDAGRFPRSTCRMIKCPFSSHLFTNPLTPSKTKSASGTSVAKSIKVPRVIFPQGPRLTAMQQHSPYCNLMRPTDETEVYTSEKHGSDKTGDGSEESPFKTVLRALNHLKGVVEATTRIWVDGTGDERWDRVSKTKLKKTTKQYLNEKKKAEKEEAAKFAAEVSQAEAAGIQLILDPSLPTPTQCKIRDLSKLVGQRAKVYGWVHRIRRLGRTLMFIVLRDGSGFLQCVLTDKLCQTVDAVTLSPESTVVIYGTINSVPTGKAAPGGIELQADYWEVIGRAPAGGIDHVLNVESEVDVLLDNRHLVIRGENTSKVLRLVHIISDAFRSHYRDRGYCEVLPPTLVQTQVEGGSTLFSMDYFGEPAFLSQSSQLYLETCIPALGDVYCITRSYRAEKSRTRRHLSEYNHVEAECPFIDLNGLLERIEDLVVDVTDRVMKQAGDLVKEVNPDFVAPKGPFRRLKYEDAIKQLNNYGITKEDFSPFVFGDDIPEAPERRLVDAIGEMLFLTHFPAGMKAFYMQKTEGDPRLTDSVDLLAPGVGEIVGGSMRMTSLDELLIAYLREDIDPVPYYWYTDQRRFGTCPHGGYGLGFERFCTWIMGKYHIRDVCLYPRFTSRSAILGHFKRKILGVFISLTIDARLLRVSAGTDEFET</sequence>
<reference evidence="16" key="1">
    <citation type="journal article" date="2011" name="Genome Biol.">
        <title>The draft genome of the carcinogenic human liver fluke Clonorchis sinensis.</title>
        <authorList>
            <person name="Wang X."/>
            <person name="Chen W."/>
            <person name="Huang Y."/>
            <person name="Sun J."/>
            <person name="Men J."/>
            <person name="Liu H."/>
            <person name="Luo F."/>
            <person name="Guo L."/>
            <person name="Lv X."/>
            <person name="Deng C."/>
            <person name="Zhou C."/>
            <person name="Fan Y."/>
            <person name="Li X."/>
            <person name="Huang L."/>
            <person name="Hu Y."/>
            <person name="Liang C."/>
            <person name="Hu X."/>
            <person name="Xu J."/>
            <person name="Yu X."/>
        </authorList>
    </citation>
    <scope>NUCLEOTIDE SEQUENCE [LARGE SCALE GENOMIC DNA]</scope>
    <source>
        <strain evidence="16">Henan</strain>
    </source>
</reference>
<dbReference type="Gene3D" id="3.30.1910.20">
    <property type="entry name" value="asparaginyl-tRNA synthetase, N-terminal domain"/>
    <property type="match status" value="1"/>
</dbReference>
<evidence type="ECO:0000256" key="11">
    <source>
        <dbReference type="ARBA" id="ARBA00039867"/>
    </source>
</evidence>
<dbReference type="CDD" id="cd00776">
    <property type="entry name" value="AsxRS_core"/>
    <property type="match status" value="1"/>
</dbReference>
<dbReference type="InterPro" id="IPR002312">
    <property type="entry name" value="Asp/Asn-tRNA-synth_IIb"/>
</dbReference>
<dbReference type="PRINTS" id="PR01042">
    <property type="entry name" value="TRNASYNTHASP"/>
</dbReference>